<protein>
    <submittedName>
        <fullName evidence="2">DUF3106 domain-containing protein</fullName>
    </submittedName>
</protein>
<feature type="signal peptide" evidence="1">
    <location>
        <begin position="1"/>
        <end position="26"/>
    </location>
</feature>
<dbReference type="EMBL" id="JBDPZD010000004">
    <property type="protein sequence ID" value="MEO3692875.1"/>
    <property type="molecule type" value="Genomic_DNA"/>
</dbReference>
<dbReference type="RefSeq" id="WP_347705684.1">
    <property type="nucleotide sequence ID" value="NZ_JBDPZD010000004.1"/>
</dbReference>
<organism evidence="2 3">
    <name type="scientific">Roseateles paludis</name>
    <dbReference type="NCBI Taxonomy" id="3145238"/>
    <lineage>
        <taxon>Bacteria</taxon>
        <taxon>Pseudomonadati</taxon>
        <taxon>Pseudomonadota</taxon>
        <taxon>Betaproteobacteria</taxon>
        <taxon>Burkholderiales</taxon>
        <taxon>Sphaerotilaceae</taxon>
        <taxon>Roseateles</taxon>
    </lineage>
</organism>
<evidence type="ECO:0000313" key="3">
    <source>
        <dbReference type="Proteomes" id="UP001495147"/>
    </source>
</evidence>
<dbReference type="Pfam" id="PF11304">
    <property type="entry name" value="DUF3106"/>
    <property type="match status" value="1"/>
</dbReference>
<evidence type="ECO:0000256" key="1">
    <source>
        <dbReference type="SAM" id="SignalP"/>
    </source>
</evidence>
<reference evidence="2 3" key="1">
    <citation type="submission" date="2024-05" db="EMBL/GenBank/DDBJ databases">
        <title>Roseateles sp. DJS-2-20 16S ribosomal RNA gene Genome sequencing and assembly.</title>
        <authorList>
            <person name="Woo H."/>
        </authorList>
    </citation>
    <scope>NUCLEOTIDE SEQUENCE [LARGE SCALE GENOMIC DNA]</scope>
    <source>
        <strain evidence="2 3">DJS-2-20</strain>
    </source>
</reference>
<keyword evidence="1" id="KW-0732">Signal</keyword>
<name>A0ABV0G585_9BURK</name>
<feature type="chain" id="PRO_5045059311" evidence="1">
    <location>
        <begin position="27"/>
        <end position="275"/>
    </location>
</feature>
<evidence type="ECO:0000313" key="2">
    <source>
        <dbReference type="EMBL" id="MEO3692875.1"/>
    </source>
</evidence>
<keyword evidence="3" id="KW-1185">Reference proteome</keyword>
<comment type="caution">
    <text evidence="2">The sequence shown here is derived from an EMBL/GenBank/DDBJ whole genome shotgun (WGS) entry which is preliminary data.</text>
</comment>
<sequence>MPLTHRSLRLLTLATSLAGVAFVVSAQVPEAASAPSADAASAVMPPAPAPAPLPITTTPVPKVSPLAPTPTWAELNAPQRSLLAQLDLESEWDRLPAERRRKWLTIANRFPALPAEQQLRIQERVRAWIKLDTQERQRARAAFQAAIQLDAEERRSKWEAYQALPAEKRSELADKAAKKQAQAAITPAPSPKGPLAAVPKSNMVPGPARVTAALAVAPTLFQAKPGVSTVLMTRPIAPPSHQSAGQSKVIADPALVDPKTLLPKSLQSVGSVQSK</sequence>
<dbReference type="InterPro" id="IPR021455">
    <property type="entry name" value="DUF3106"/>
</dbReference>
<dbReference type="Proteomes" id="UP001495147">
    <property type="component" value="Unassembled WGS sequence"/>
</dbReference>
<accession>A0ABV0G585</accession>
<proteinExistence type="predicted"/>
<gene>
    <name evidence="2" type="ORF">ABDJ85_15475</name>
</gene>